<evidence type="ECO:0000313" key="2">
    <source>
        <dbReference type="EMBL" id="QDU84796.1"/>
    </source>
</evidence>
<sequence length="178" mass="19019" precursor="true">MLRTTFFLTIAALPFVAASQSQQPQLPAPPTPIGPPLSATLCPNTLDQEPLLMYDVSGYSLTGVIHQHLAVYDNGVVSISSVSGGTPLFPSANKADITYIQPTAARALLKSLVQAGARQICDEDIPVADLPLTTITVFARGNTDDRAHTFSYWLPLSNESQTVSGLIQAFIATTFPNF</sequence>
<evidence type="ECO:0000313" key="3">
    <source>
        <dbReference type="Proteomes" id="UP000319342"/>
    </source>
</evidence>
<dbReference type="Proteomes" id="UP000319342">
    <property type="component" value="Chromosome"/>
</dbReference>
<dbReference type="AlphaFoldDB" id="A0A518CZZ1"/>
<feature type="chain" id="PRO_5021944654" evidence="1">
    <location>
        <begin position="18"/>
        <end position="178"/>
    </location>
</feature>
<evidence type="ECO:0000256" key="1">
    <source>
        <dbReference type="SAM" id="SignalP"/>
    </source>
</evidence>
<accession>A0A518CZZ1</accession>
<feature type="signal peptide" evidence="1">
    <location>
        <begin position="1"/>
        <end position="17"/>
    </location>
</feature>
<organism evidence="2 3">
    <name type="scientific">Rohdeia mirabilis</name>
    <dbReference type="NCBI Taxonomy" id="2528008"/>
    <lineage>
        <taxon>Bacteria</taxon>
        <taxon>Pseudomonadati</taxon>
        <taxon>Planctomycetota</taxon>
        <taxon>Planctomycetia</taxon>
        <taxon>Planctomycetia incertae sedis</taxon>
        <taxon>Rohdeia</taxon>
    </lineage>
</organism>
<dbReference type="EMBL" id="CP036290">
    <property type="protein sequence ID" value="QDU84796.1"/>
    <property type="molecule type" value="Genomic_DNA"/>
</dbReference>
<reference evidence="2 3" key="1">
    <citation type="submission" date="2019-02" db="EMBL/GenBank/DDBJ databases">
        <title>Deep-cultivation of Planctomycetes and their phenomic and genomic characterization uncovers novel biology.</title>
        <authorList>
            <person name="Wiegand S."/>
            <person name="Jogler M."/>
            <person name="Boedeker C."/>
            <person name="Pinto D."/>
            <person name="Vollmers J."/>
            <person name="Rivas-Marin E."/>
            <person name="Kohn T."/>
            <person name="Peeters S.H."/>
            <person name="Heuer A."/>
            <person name="Rast P."/>
            <person name="Oberbeckmann S."/>
            <person name="Bunk B."/>
            <person name="Jeske O."/>
            <person name="Meyerdierks A."/>
            <person name="Storesund J.E."/>
            <person name="Kallscheuer N."/>
            <person name="Luecker S."/>
            <person name="Lage O.M."/>
            <person name="Pohl T."/>
            <person name="Merkel B.J."/>
            <person name="Hornburger P."/>
            <person name="Mueller R.-W."/>
            <person name="Bruemmer F."/>
            <person name="Labrenz M."/>
            <person name="Spormann A.M."/>
            <person name="Op den Camp H."/>
            <person name="Overmann J."/>
            <person name="Amann R."/>
            <person name="Jetten M.S.M."/>
            <person name="Mascher T."/>
            <person name="Medema M.H."/>
            <person name="Devos D.P."/>
            <person name="Kaster A.-K."/>
            <person name="Ovreas L."/>
            <person name="Rohde M."/>
            <person name="Galperin M.Y."/>
            <person name="Jogler C."/>
        </authorList>
    </citation>
    <scope>NUCLEOTIDE SEQUENCE [LARGE SCALE GENOMIC DNA]</scope>
    <source>
        <strain evidence="2 3">Pla163</strain>
    </source>
</reference>
<dbReference type="RefSeq" id="WP_145186978.1">
    <property type="nucleotide sequence ID" value="NZ_CP036290.1"/>
</dbReference>
<protein>
    <submittedName>
        <fullName evidence="2">Uncharacterized protein</fullName>
    </submittedName>
</protein>
<gene>
    <name evidence="2" type="ORF">Pla163_19100</name>
</gene>
<keyword evidence="3" id="KW-1185">Reference proteome</keyword>
<proteinExistence type="predicted"/>
<name>A0A518CZZ1_9BACT</name>
<keyword evidence="1" id="KW-0732">Signal</keyword>